<evidence type="ECO:0000313" key="5">
    <source>
        <dbReference type="EMBL" id="MBP1906864.1"/>
    </source>
</evidence>
<gene>
    <name evidence="5" type="ORF">J2Z32_003529</name>
</gene>
<dbReference type="InterPro" id="IPR036388">
    <property type="entry name" value="WH-like_DNA-bd_sf"/>
</dbReference>
<dbReference type="PANTHER" id="PTHR42756:SF1">
    <property type="entry name" value="TRANSCRIPTIONAL REPRESSOR OF EMRAB OPERON"/>
    <property type="match status" value="1"/>
</dbReference>
<keyword evidence="2 5" id="KW-0238">DNA-binding</keyword>
<feature type="domain" description="HTH marR-type" evidence="4">
    <location>
        <begin position="4"/>
        <end position="136"/>
    </location>
</feature>
<dbReference type="RefSeq" id="WP_210090455.1">
    <property type="nucleotide sequence ID" value="NZ_JAGGKG010000019.1"/>
</dbReference>
<comment type="caution">
    <text evidence="5">The sequence shown here is derived from an EMBL/GenBank/DDBJ whole genome shotgun (WGS) entry which is preliminary data.</text>
</comment>
<evidence type="ECO:0000256" key="1">
    <source>
        <dbReference type="ARBA" id="ARBA00023015"/>
    </source>
</evidence>
<dbReference type="PROSITE" id="PS50995">
    <property type="entry name" value="HTH_MARR_2"/>
    <property type="match status" value="1"/>
</dbReference>
<evidence type="ECO:0000256" key="2">
    <source>
        <dbReference type="ARBA" id="ARBA00023125"/>
    </source>
</evidence>
<dbReference type="SMART" id="SM00347">
    <property type="entry name" value="HTH_MARR"/>
    <property type="match status" value="1"/>
</dbReference>
<reference evidence="5 6" key="1">
    <citation type="submission" date="2021-03" db="EMBL/GenBank/DDBJ databases">
        <title>Genomic Encyclopedia of Type Strains, Phase IV (KMG-IV): sequencing the most valuable type-strain genomes for metagenomic binning, comparative biology and taxonomic classification.</title>
        <authorList>
            <person name="Goeker M."/>
        </authorList>
    </citation>
    <scope>NUCLEOTIDE SEQUENCE [LARGE SCALE GENOMIC DNA]</scope>
    <source>
        <strain evidence="5 6">DSM 14349</strain>
    </source>
</reference>
<keyword evidence="3" id="KW-0804">Transcription</keyword>
<name>A0ABS4FWG3_9BACL</name>
<dbReference type="InterPro" id="IPR000835">
    <property type="entry name" value="HTH_MarR-typ"/>
</dbReference>
<proteinExistence type="predicted"/>
<dbReference type="InterPro" id="IPR036390">
    <property type="entry name" value="WH_DNA-bd_sf"/>
</dbReference>
<keyword evidence="1" id="KW-0805">Transcription regulation</keyword>
<dbReference type="Pfam" id="PF01047">
    <property type="entry name" value="MarR"/>
    <property type="match status" value="1"/>
</dbReference>
<evidence type="ECO:0000313" key="6">
    <source>
        <dbReference type="Proteomes" id="UP001519272"/>
    </source>
</evidence>
<dbReference type="Proteomes" id="UP001519272">
    <property type="component" value="Unassembled WGS sequence"/>
</dbReference>
<protein>
    <submittedName>
        <fullName evidence="5">DNA-binding MarR family transcriptional regulator</fullName>
    </submittedName>
</protein>
<evidence type="ECO:0000259" key="4">
    <source>
        <dbReference type="PROSITE" id="PS50995"/>
    </source>
</evidence>
<accession>A0ABS4FWG3</accession>
<dbReference type="PANTHER" id="PTHR42756">
    <property type="entry name" value="TRANSCRIPTIONAL REGULATOR, MARR"/>
    <property type="match status" value="1"/>
</dbReference>
<keyword evidence="6" id="KW-1185">Reference proteome</keyword>
<sequence length="142" mass="16397">MDTTQSIGHNLANTGRKVTQHLTQLFEQYGITSEQWYVLHRLTERDGITQLELSKRTEKDPTNITRILDQLSRKGWIERKANALDRRSYLLYVTPSGVTLSQLLSPIEKQFTDKLAALLTPEQLDNLKLSLHMINQYLNSTK</sequence>
<dbReference type="SUPFAM" id="SSF46785">
    <property type="entry name" value="Winged helix' DNA-binding domain"/>
    <property type="match status" value="1"/>
</dbReference>
<evidence type="ECO:0000256" key="3">
    <source>
        <dbReference type="ARBA" id="ARBA00023163"/>
    </source>
</evidence>
<dbReference type="GO" id="GO:0003677">
    <property type="term" value="F:DNA binding"/>
    <property type="evidence" value="ECO:0007669"/>
    <property type="project" value="UniProtKB-KW"/>
</dbReference>
<dbReference type="PRINTS" id="PR00598">
    <property type="entry name" value="HTHMARR"/>
</dbReference>
<organism evidence="5 6">
    <name type="scientific">Paenibacillus turicensis</name>
    <dbReference type="NCBI Taxonomy" id="160487"/>
    <lineage>
        <taxon>Bacteria</taxon>
        <taxon>Bacillati</taxon>
        <taxon>Bacillota</taxon>
        <taxon>Bacilli</taxon>
        <taxon>Bacillales</taxon>
        <taxon>Paenibacillaceae</taxon>
        <taxon>Paenibacillus</taxon>
    </lineage>
</organism>
<dbReference type="Gene3D" id="1.10.10.10">
    <property type="entry name" value="Winged helix-like DNA-binding domain superfamily/Winged helix DNA-binding domain"/>
    <property type="match status" value="1"/>
</dbReference>
<dbReference type="EMBL" id="JAGGKG010000019">
    <property type="protein sequence ID" value="MBP1906864.1"/>
    <property type="molecule type" value="Genomic_DNA"/>
</dbReference>